<dbReference type="AlphaFoldDB" id="A0A7T8K8K1"/>
<feature type="non-terminal residue" evidence="2">
    <location>
        <position position="1"/>
    </location>
</feature>
<evidence type="ECO:0000313" key="3">
    <source>
        <dbReference type="Proteomes" id="UP000595437"/>
    </source>
</evidence>
<feature type="compositionally biased region" description="Low complexity" evidence="1">
    <location>
        <begin position="64"/>
        <end position="78"/>
    </location>
</feature>
<gene>
    <name evidence="2" type="ORF">FKW44_011100</name>
</gene>
<dbReference type="OrthoDB" id="6022652at2759"/>
<evidence type="ECO:0000313" key="2">
    <source>
        <dbReference type="EMBL" id="QQP50183.1"/>
    </source>
</evidence>
<feature type="region of interest" description="Disordered" evidence="1">
    <location>
        <begin position="52"/>
        <end position="79"/>
    </location>
</feature>
<organism evidence="2 3">
    <name type="scientific">Caligus rogercresseyi</name>
    <name type="common">Sea louse</name>
    <dbReference type="NCBI Taxonomy" id="217165"/>
    <lineage>
        <taxon>Eukaryota</taxon>
        <taxon>Metazoa</taxon>
        <taxon>Ecdysozoa</taxon>
        <taxon>Arthropoda</taxon>
        <taxon>Crustacea</taxon>
        <taxon>Multicrustacea</taxon>
        <taxon>Hexanauplia</taxon>
        <taxon>Copepoda</taxon>
        <taxon>Siphonostomatoida</taxon>
        <taxon>Caligidae</taxon>
        <taxon>Caligus</taxon>
    </lineage>
</organism>
<protein>
    <submittedName>
        <fullName evidence="2">Uncharacterized protein</fullName>
    </submittedName>
</protein>
<dbReference type="EMBL" id="CP045896">
    <property type="protein sequence ID" value="QQP50183.1"/>
    <property type="molecule type" value="Genomic_DNA"/>
</dbReference>
<accession>A0A7T8K8K1</accession>
<reference evidence="3" key="1">
    <citation type="submission" date="2021-01" db="EMBL/GenBank/DDBJ databases">
        <title>Caligus Genome Assembly.</title>
        <authorList>
            <person name="Gallardo-Escarate C."/>
        </authorList>
    </citation>
    <scope>NUCLEOTIDE SEQUENCE [LARGE SCALE GENOMIC DNA]</scope>
</reference>
<sequence>VRNTRFHKGDGLQRGGFSLPNPRDPPLIMPLSLIRSKKKDGLKKAAALLKRDNNNSYPPEGGNNHHNNVSSPSSPSSHEIINLTSEAGLMVNKARSKGPRLGLGGMSNSLLFEEDPGIMSEAETSSTGFLPPYGSNGGGNRRSAKFKTSLAGLGPMYPRNQKMTRVSCLKRKPPLQHVSREVIAAVTPFPWDPSHSSEAAF</sequence>
<name>A0A7T8K8K1_CALRO</name>
<proteinExistence type="predicted"/>
<keyword evidence="3" id="KW-1185">Reference proteome</keyword>
<evidence type="ECO:0000256" key="1">
    <source>
        <dbReference type="SAM" id="MobiDB-lite"/>
    </source>
</evidence>
<feature type="region of interest" description="Disordered" evidence="1">
    <location>
        <begin position="1"/>
        <end position="25"/>
    </location>
</feature>
<dbReference type="Proteomes" id="UP000595437">
    <property type="component" value="Chromosome 7"/>
</dbReference>